<dbReference type="EMBL" id="GISG01025855">
    <property type="protein sequence ID" value="MBA4619522.1"/>
    <property type="molecule type" value="Transcribed_RNA"/>
</dbReference>
<dbReference type="Gene3D" id="2.110.10.10">
    <property type="entry name" value="Hemopexin-like domain"/>
    <property type="match status" value="1"/>
</dbReference>
<dbReference type="AlphaFoldDB" id="A0A7C9CMI9"/>
<accession>A0A7C9CMI9</accession>
<feature type="repeat" description="Hemopexin" evidence="1">
    <location>
        <begin position="120"/>
        <end position="166"/>
    </location>
</feature>
<feature type="repeat" description="Hemopexin" evidence="1">
    <location>
        <begin position="172"/>
        <end position="223"/>
    </location>
</feature>
<dbReference type="EMBL" id="GISG01025856">
    <property type="protein sequence ID" value="MBA4619523.1"/>
    <property type="molecule type" value="Transcribed_RNA"/>
</dbReference>
<reference evidence="2" key="2">
    <citation type="submission" date="2020-07" db="EMBL/GenBank/DDBJ databases">
        <authorList>
            <person name="Vera ALvarez R."/>
            <person name="Arias-Moreno D.M."/>
            <person name="Jimenez-Jacinto V."/>
            <person name="Jimenez-Bremont J.F."/>
            <person name="Swaminathan K."/>
            <person name="Moose S.P."/>
            <person name="Guerrero-Gonzalez M.L."/>
            <person name="Marino-Ramirez L."/>
            <person name="Landsman D."/>
            <person name="Rodriguez-Kessler M."/>
            <person name="Delgado-Sanchez P."/>
        </authorList>
    </citation>
    <scope>NUCLEOTIDE SEQUENCE</scope>
    <source>
        <tissue evidence="2">Cladode</tissue>
    </source>
</reference>
<dbReference type="InterPro" id="IPR036375">
    <property type="entry name" value="Hemopexin-like_dom_sf"/>
</dbReference>
<dbReference type="InterPro" id="IPR018487">
    <property type="entry name" value="Hemopexin-like_repeat"/>
</dbReference>
<dbReference type="SMART" id="SM00120">
    <property type="entry name" value="HX"/>
    <property type="match status" value="3"/>
</dbReference>
<proteinExistence type="predicted"/>
<reference evidence="2" key="1">
    <citation type="journal article" date="2013" name="J. Plant Res.">
        <title>Effect of fungi and light on seed germination of three Opuntia species from semiarid lands of central Mexico.</title>
        <authorList>
            <person name="Delgado-Sanchez P."/>
            <person name="Jimenez-Bremont J.F."/>
            <person name="Guerrero-Gonzalez Mde L."/>
            <person name="Flores J."/>
        </authorList>
    </citation>
    <scope>NUCLEOTIDE SEQUENCE</scope>
    <source>
        <tissue evidence="2">Cladode</tissue>
    </source>
</reference>
<feature type="repeat" description="Hemopexin" evidence="1">
    <location>
        <begin position="63"/>
        <end position="114"/>
    </location>
</feature>
<protein>
    <submittedName>
        <fullName evidence="2">Uncharacterized protein</fullName>
    </submittedName>
</protein>
<sequence>MAARESWIDSAFRSSRVNEVYFFMKNEYVLVNYAPCTTKDYVVNGPLPISSGYPSLAGTVFGDVGIDCAFGCPGTNRAFIFSGDLCAKIDYAPHTTNDRIIQGPMTIAQMFPCLKNSGFDKGLDAAFESTRQNEAYIFRGRYYALINYAEGRLLGTRLITEGFPCLANTLFESGIGAAFASHRYSEAYLFKDQYYARLYFTPGATNDYIMGGIKCILPNWPSLRGILPRKNSGVNPRKHPEPIPEQPQCFMIMN</sequence>
<dbReference type="PROSITE" id="PS51642">
    <property type="entry name" value="HEMOPEXIN_2"/>
    <property type="match status" value="3"/>
</dbReference>
<organism evidence="2">
    <name type="scientific">Opuntia streptacantha</name>
    <name type="common">Prickly pear cactus</name>
    <name type="synonym">Opuntia cardona</name>
    <dbReference type="NCBI Taxonomy" id="393608"/>
    <lineage>
        <taxon>Eukaryota</taxon>
        <taxon>Viridiplantae</taxon>
        <taxon>Streptophyta</taxon>
        <taxon>Embryophyta</taxon>
        <taxon>Tracheophyta</taxon>
        <taxon>Spermatophyta</taxon>
        <taxon>Magnoliopsida</taxon>
        <taxon>eudicotyledons</taxon>
        <taxon>Gunneridae</taxon>
        <taxon>Pentapetalae</taxon>
        <taxon>Caryophyllales</taxon>
        <taxon>Cactineae</taxon>
        <taxon>Cactaceae</taxon>
        <taxon>Opuntioideae</taxon>
        <taxon>Opuntia</taxon>
    </lineage>
</organism>
<evidence type="ECO:0000256" key="1">
    <source>
        <dbReference type="PROSITE-ProRule" id="PRU01011"/>
    </source>
</evidence>
<name>A0A7C9CMI9_OPUST</name>
<dbReference type="Pfam" id="PF00045">
    <property type="entry name" value="Hemopexin"/>
    <property type="match status" value="1"/>
</dbReference>
<dbReference type="SUPFAM" id="SSF50923">
    <property type="entry name" value="Hemopexin-like domain"/>
    <property type="match status" value="1"/>
</dbReference>
<evidence type="ECO:0000313" key="2">
    <source>
        <dbReference type="EMBL" id="MBA4619523.1"/>
    </source>
</evidence>